<comment type="caution">
    <text evidence="7">The sequence shown here is derived from an EMBL/GenBank/DDBJ whole genome shotgun (WGS) entry which is preliminary data.</text>
</comment>
<dbReference type="GO" id="GO:0003678">
    <property type="term" value="F:DNA helicase activity"/>
    <property type="evidence" value="ECO:0007669"/>
    <property type="project" value="InterPro"/>
</dbReference>
<dbReference type="Pfam" id="PF13245">
    <property type="entry name" value="AAA_19"/>
    <property type="match status" value="1"/>
</dbReference>
<dbReference type="SUPFAM" id="SSF52540">
    <property type="entry name" value="P-loop containing nucleoside triphosphate hydrolases"/>
    <property type="match status" value="1"/>
</dbReference>
<feature type="binding site" evidence="5">
    <location>
        <begin position="33"/>
        <end position="40"/>
    </location>
    <ligand>
        <name>ATP</name>
        <dbReference type="ChEBI" id="CHEBI:30616"/>
    </ligand>
</feature>
<dbReference type="OrthoDB" id="9810135at2"/>
<dbReference type="RefSeq" id="WP_144759245.1">
    <property type="nucleotide sequence ID" value="NZ_VMNW02000010.1"/>
</dbReference>
<dbReference type="Gene3D" id="3.40.50.300">
    <property type="entry name" value="P-loop containing nucleotide triphosphate hydrolases"/>
    <property type="match status" value="2"/>
</dbReference>
<organism evidence="7 8">
    <name type="scientific">Amycolatopsis acidicola</name>
    <dbReference type="NCBI Taxonomy" id="2596893"/>
    <lineage>
        <taxon>Bacteria</taxon>
        <taxon>Bacillati</taxon>
        <taxon>Actinomycetota</taxon>
        <taxon>Actinomycetes</taxon>
        <taxon>Pseudonocardiales</taxon>
        <taxon>Pseudonocardiaceae</taxon>
        <taxon>Amycolatopsis</taxon>
    </lineage>
</organism>
<dbReference type="InterPro" id="IPR000212">
    <property type="entry name" value="DNA_helicase_UvrD/REP"/>
</dbReference>
<keyword evidence="3 5" id="KW-0347">Helicase</keyword>
<dbReference type="AlphaFoldDB" id="A0A5N0VED7"/>
<dbReference type="PANTHER" id="PTHR11070">
    <property type="entry name" value="UVRD / RECB / PCRA DNA HELICASE FAMILY MEMBER"/>
    <property type="match status" value="1"/>
</dbReference>
<evidence type="ECO:0000313" key="7">
    <source>
        <dbReference type="EMBL" id="KAA9163211.1"/>
    </source>
</evidence>
<dbReference type="EMBL" id="VMNW02000010">
    <property type="protein sequence ID" value="KAA9163211.1"/>
    <property type="molecule type" value="Genomic_DNA"/>
</dbReference>
<reference evidence="7" key="1">
    <citation type="submission" date="2019-09" db="EMBL/GenBank/DDBJ databases">
        <authorList>
            <person name="Teo W.F.A."/>
            <person name="Duangmal K."/>
        </authorList>
    </citation>
    <scope>NUCLEOTIDE SEQUENCE [LARGE SCALE GENOMIC DNA]</scope>
    <source>
        <strain evidence="7">K81G1</strain>
    </source>
</reference>
<accession>A0A5N0VED7</accession>
<evidence type="ECO:0000256" key="2">
    <source>
        <dbReference type="ARBA" id="ARBA00022801"/>
    </source>
</evidence>
<dbReference type="InterPro" id="IPR027417">
    <property type="entry name" value="P-loop_NTPase"/>
</dbReference>
<dbReference type="PROSITE" id="PS51198">
    <property type="entry name" value="UVRD_HELICASE_ATP_BIND"/>
    <property type="match status" value="1"/>
</dbReference>
<evidence type="ECO:0000259" key="6">
    <source>
        <dbReference type="PROSITE" id="PS51198"/>
    </source>
</evidence>
<keyword evidence="4 5" id="KW-0067">ATP-binding</keyword>
<keyword evidence="2 5" id="KW-0378">Hydrolase</keyword>
<keyword evidence="8" id="KW-1185">Reference proteome</keyword>
<protein>
    <submittedName>
        <fullName evidence="7">ATP-dependent helicase</fullName>
    </submittedName>
</protein>
<dbReference type="Proteomes" id="UP000319769">
    <property type="component" value="Unassembled WGS sequence"/>
</dbReference>
<gene>
    <name evidence="7" type="ORF">FPZ12_009400</name>
</gene>
<dbReference type="GO" id="GO:0005524">
    <property type="term" value="F:ATP binding"/>
    <property type="evidence" value="ECO:0007669"/>
    <property type="project" value="UniProtKB-UniRule"/>
</dbReference>
<feature type="domain" description="UvrD-like helicase ATP-binding" evidence="6">
    <location>
        <begin position="12"/>
        <end position="295"/>
    </location>
</feature>
<proteinExistence type="predicted"/>
<dbReference type="GO" id="GO:0016787">
    <property type="term" value="F:hydrolase activity"/>
    <property type="evidence" value="ECO:0007669"/>
    <property type="project" value="UniProtKB-UniRule"/>
</dbReference>
<name>A0A5N0VED7_9PSEU</name>
<sequence length="504" mass="55665">MSRPAGTDASVEGLTSEQRIAAASEVRNLFIEAGPGTGKTTVSAQRLGVQRFGSEFRQDNRAVIAVSFTRAATKTLAQRAVRVWGPTVAQWPHRVVTLDTIVADLVHDLLRSALLRWPNGHTELSVHDSWASFSGTTWNRTTYTITVQGDRIAIEPGWVATNRATVPATETLPLLRQGTCTHEDVRAVLEQALQEPRLRDFVRERLQATTRALIVDEVFDANDLDLDIIETAIQANVAVTLVGDPWQALYVFRGARPDRVPLLLQRTGVPTLPLTQSFRWLEPAQRTLAENLRSGASVTLDTQILAHGFDRVDVALALTWKSLWELKGGVLPLAFKAFGGSAEEAAATLLLNHVTRNVFNLDATYLNDALTALAITDHDVPRQLEPKLQTVTEILRQAGPKVSTTAYDALKNVIGEVSPRALRPAHYRYTGRLDLIRTRLLHPGRPAPGLTTHQAKGGEWDVVAVRLTESERQALESGLLMTEDTHRKLYVACTRARRQTVELI</sequence>
<evidence type="ECO:0000256" key="3">
    <source>
        <dbReference type="ARBA" id="ARBA00022806"/>
    </source>
</evidence>
<keyword evidence="1 5" id="KW-0547">Nucleotide-binding</keyword>
<dbReference type="InterPro" id="IPR014016">
    <property type="entry name" value="UvrD-like_ATP-bd"/>
</dbReference>
<evidence type="ECO:0000256" key="5">
    <source>
        <dbReference type="PROSITE-ProRule" id="PRU00560"/>
    </source>
</evidence>
<evidence type="ECO:0000313" key="8">
    <source>
        <dbReference type="Proteomes" id="UP000319769"/>
    </source>
</evidence>
<dbReference type="GO" id="GO:0003677">
    <property type="term" value="F:DNA binding"/>
    <property type="evidence" value="ECO:0007669"/>
    <property type="project" value="InterPro"/>
</dbReference>
<evidence type="ECO:0000256" key="1">
    <source>
        <dbReference type="ARBA" id="ARBA00022741"/>
    </source>
</evidence>
<evidence type="ECO:0000256" key="4">
    <source>
        <dbReference type="ARBA" id="ARBA00022840"/>
    </source>
</evidence>